<sequence>MDETPPLADVLGASERLRDPDWLILDFGDLFNELAILSMRAHLDHGPYDFEDRRAHFEDLIARLTEPEPQFTADELAILHPPGWVWQDDFDMLPDGGAIMKPHPPEKQAVHEAYRPRYQAWRERIQQARHDVIDILNELST</sequence>
<keyword evidence="2" id="KW-1185">Reference proteome</keyword>
<dbReference type="EMBL" id="JADLQN010000010">
    <property type="protein sequence ID" value="MBF6358172.1"/>
    <property type="molecule type" value="Genomic_DNA"/>
</dbReference>
<comment type="caution">
    <text evidence="1">The sequence shown here is derived from an EMBL/GenBank/DDBJ whole genome shotgun (WGS) entry which is preliminary data.</text>
</comment>
<evidence type="ECO:0000313" key="1">
    <source>
        <dbReference type="EMBL" id="MBF6358172.1"/>
    </source>
</evidence>
<dbReference type="Proteomes" id="UP000707731">
    <property type="component" value="Unassembled WGS sequence"/>
</dbReference>
<gene>
    <name evidence="1" type="ORF">IU449_27115</name>
</gene>
<dbReference type="RefSeq" id="WP_195005011.1">
    <property type="nucleotide sequence ID" value="NZ_JADLQN010000010.1"/>
</dbReference>
<name>A0ABS0DKV2_9NOCA</name>
<proteinExistence type="predicted"/>
<accession>A0ABS0DKV2</accession>
<reference evidence="1 2" key="1">
    <citation type="submission" date="2020-10" db="EMBL/GenBank/DDBJ databases">
        <title>Identification of Nocardia species via Next-generation sequencing and recognition of intraspecies genetic diversity.</title>
        <authorList>
            <person name="Li P."/>
            <person name="Li P."/>
            <person name="Lu B."/>
        </authorList>
    </citation>
    <scope>NUCLEOTIDE SEQUENCE [LARGE SCALE GENOMIC DNA]</scope>
    <source>
        <strain evidence="1 2">BJ06-0143</strain>
    </source>
</reference>
<protein>
    <submittedName>
        <fullName evidence="1">Uncharacterized protein</fullName>
    </submittedName>
</protein>
<organism evidence="1 2">
    <name type="scientific">Nocardia higoensis</name>
    <dbReference type="NCBI Taxonomy" id="228599"/>
    <lineage>
        <taxon>Bacteria</taxon>
        <taxon>Bacillati</taxon>
        <taxon>Actinomycetota</taxon>
        <taxon>Actinomycetes</taxon>
        <taxon>Mycobacteriales</taxon>
        <taxon>Nocardiaceae</taxon>
        <taxon>Nocardia</taxon>
    </lineage>
</organism>
<evidence type="ECO:0000313" key="2">
    <source>
        <dbReference type="Proteomes" id="UP000707731"/>
    </source>
</evidence>